<dbReference type="GO" id="GO:0008443">
    <property type="term" value="F:phosphofructokinase activity"/>
    <property type="evidence" value="ECO:0007669"/>
    <property type="project" value="TreeGrafter"/>
</dbReference>
<dbReference type="SUPFAM" id="SSF53613">
    <property type="entry name" value="Ribokinase-like"/>
    <property type="match status" value="1"/>
</dbReference>
<evidence type="ECO:0000256" key="1">
    <source>
        <dbReference type="ARBA" id="ARBA00010688"/>
    </source>
</evidence>
<dbReference type="InterPro" id="IPR011611">
    <property type="entry name" value="PfkB_dom"/>
</dbReference>
<organism evidence="8 9">
    <name type="scientific">Rhodococcus qingshengii</name>
    <dbReference type="NCBI Taxonomy" id="334542"/>
    <lineage>
        <taxon>Bacteria</taxon>
        <taxon>Bacillati</taxon>
        <taxon>Actinomycetota</taxon>
        <taxon>Actinomycetes</taxon>
        <taxon>Mycobacteriales</taxon>
        <taxon>Nocardiaceae</taxon>
        <taxon>Rhodococcus</taxon>
        <taxon>Rhodococcus erythropolis group</taxon>
    </lineage>
</organism>
<evidence type="ECO:0000259" key="7">
    <source>
        <dbReference type="Pfam" id="PF00294"/>
    </source>
</evidence>
<dbReference type="PANTHER" id="PTHR46566:SF5">
    <property type="entry name" value="1-PHOSPHOFRUCTOKINASE"/>
    <property type="match status" value="1"/>
</dbReference>
<dbReference type="NCBIfam" id="TIGR03168">
    <property type="entry name" value="1-PFK"/>
    <property type="match status" value="1"/>
</dbReference>
<comment type="caution">
    <text evidence="8">The sequence shown here is derived from an EMBL/GenBank/DDBJ whole genome shotgun (WGS) entry which is preliminary data.</text>
</comment>
<dbReference type="Proteomes" id="UP000230886">
    <property type="component" value="Unassembled WGS sequence"/>
</dbReference>
<name>A0A2A5JB30_RHOSG</name>
<dbReference type="PROSITE" id="PS00584">
    <property type="entry name" value="PFKB_KINASES_2"/>
    <property type="match status" value="1"/>
</dbReference>
<dbReference type="PANTHER" id="PTHR46566">
    <property type="entry name" value="1-PHOSPHOFRUCTOKINASE-RELATED"/>
    <property type="match status" value="1"/>
</dbReference>
<dbReference type="PIRSF" id="PIRSF000535">
    <property type="entry name" value="1PFK/6PFK/LacC"/>
    <property type="match status" value="1"/>
</dbReference>
<feature type="domain" description="Carbohydrate kinase PfkB" evidence="7">
    <location>
        <begin position="8"/>
        <end position="306"/>
    </location>
</feature>
<dbReference type="EMBL" id="NOVD01000009">
    <property type="protein sequence ID" value="PCK26419.1"/>
    <property type="molecule type" value="Genomic_DNA"/>
</dbReference>
<dbReference type="GO" id="GO:0005829">
    <property type="term" value="C:cytosol"/>
    <property type="evidence" value="ECO:0007669"/>
    <property type="project" value="TreeGrafter"/>
</dbReference>
<dbReference type="InterPro" id="IPR029056">
    <property type="entry name" value="Ribokinase-like"/>
</dbReference>
<dbReference type="Pfam" id="PF00294">
    <property type="entry name" value="PfkB"/>
    <property type="match status" value="1"/>
</dbReference>
<evidence type="ECO:0000256" key="3">
    <source>
        <dbReference type="ARBA" id="ARBA00022741"/>
    </source>
</evidence>
<proteinExistence type="inferred from homology"/>
<evidence type="ECO:0000256" key="4">
    <source>
        <dbReference type="ARBA" id="ARBA00022777"/>
    </source>
</evidence>
<evidence type="ECO:0000256" key="5">
    <source>
        <dbReference type="ARBA" id="ARBA00022840"/>
    </source>
</evidence>
<dbReference type="InterPro" id="IPR002173">
    <property type="entry name" value="Carboh/pur_kinase_PfkB_CS"/>
</dbReference>
<sequence length="331" mass="32850">MIVTLTANPSIDRTVQLEQRLERGSVLRAHSTRSDPGGKGVNVARVLAAADLDVLAVLPGNGGDPLLSALAAGGIPHIGVATTGLARTNITIAEPDGTTTKINEPGATLSGSTLDALAQELIVRADTALWFALSGSLPPGVPLGWYGELVAALRDHPCKVAVDTSDAPLTALAEAFPGSAPDLLKPNGEELAQLTGVDGHVLERAAENGDPGPAITAAQRLVDRGVGSVLATLGAAGAVLVTAGGAWIATAPPIVAVSTVGAGDSSLAGYILAEAGGGSESERLRHAVAYGSAAASLPGTTLPTPEQIDLAAVSVSAADASSPIPVPTELA</sequence>
<evidence type="ECO:0000313" key="9">
    <source>
        <dbReference type="Proteomes" id="UP000230886"/>
    </source>
</evidence>
<reference evidence="8 9" key="1">
    <citation type="submission" date="2017-07" db="EMBL/GenBank/DDBJ databases">
        <title>Draft sequence of Rhodococcus enclensis 23b-28.</title>
        <authorList>
            <person name="Besaury L."/>
            <person name="Sancelme M."/>
            <person name="Amato P."/>
            <person name="Lallement A."/>
            <person name="Delort A.-M."/>
        </authorList>
    </citation>
    <scope>NUCLEOTIDE SEQUENCE [LARGE SCALE GENOMIC DNA]</scope>
    <source>
        <strain evidence="8 9">23b-28</strain>
    </source>
</reference>
<keyword evidence="2 6" id="KW-0808">Transferase</keyword>
<dbReference type="Gene3D" id="3.40.1190.20">
    <property type="match status" value="1"/>
</dbReference>
<keyword evidence="5" id="KW-0067">ATP-binding</keyword>
<keyword evidence="3" id="KW-0547">Nucleotide-binding</keyword>
<protein>
    <submittedName>
        <fullName evidence="8">1-phosphofructokinase</fullName>
    </submittedName>
</protein>
<accession>A0A2A5JB30</accession>
<dbReference type="AlphaFoldDB" id="A0A2A5JB30"/>
<keyword evidence="4 8" id="KW-0418">Kinase</keyword>
<dbReference type="InterPro" id="IPR017583">
    <property type="entry name" value="Tagatose/fructose_Pkinase"/>
</dbReference>
<evidence type="ECO:0000256" key="2">
    <source>
        <dbReference type="ARBA" id="ARBA00022679"/>
    </source>
</evidence>
<gene>
    <name evidence="8" type="ORF">CHR55_15740</name>
</gene>
<evidence type="ECO:0000256" key="6">
    <source>
        <dbReference type="PIRNR" id="PIRNR000535"/>
    </source>
</evidence>
<dbReference type="GO" id="GO:0005524">
    <property type="term" value="F:ATP binding"/>
    <property type="evidence" value="ECO:0007669"/>
    <property type="project" value="UniProtKB-KW"/>
</dbReference>
<dbReference type="CDD" id="cd01164">
    <property type="entry name" value="FruK_PfkB_like"/>
    <property type="match status" value="1"/>
</dbReference>
<comment type="similarity">
    <text evidence="1">Belongs to the carbohydrate kinase PfkB family.</text>
</comment>
<dbReference type="RefSeq" id="WP_099697703.1">
    <property type="nucleotide sequence ID" value="NZ_NOVD01000009.1"/>
</dbReference>
<evidence type="ECO:0000313" key="8">
    <source>
        <dbReference type="EMBL" id="PCK26419.1"/>
    </source>
</evidence>